<feature type="domain" description="PPIase FKBP-type" evidence="7">
    <location>
        <begin position="261"/>
        <end position="348"/>
    </location>
</feature>
<evidence type="ECO:0000256" key="6">
    <source>
        <dbReference type="SAM" id="MobiDB-lite"/>
    </source>
</evidence>
<dbReference type="EMBL" id="BAAASL010000005">
    <property type="protein sequence ID" value="GAA2712817.1"/>
    <property type="molecule type" value="Genomic_DNA"/>
</dbReference>
<keyword evidence="9" id="KW-1185">Reference proteome</keyword>
<protein>
    <recommendedName>
        <fullName evidence="2 5">peptidylprolyl isomerase</fullName>
        <ecNumber evidence="2 5">5.2.1.8</ecNumber>
    </recommendedName>
</protein>
<reference evidence="9" key="1">
    <citation type="journal article" date="2019" name="Int. J. Syst. Evol. Microbiol.">
        <title>The Global Catalogue of Microorganisms (GCM) 10K type strain sequencing project: providing services to taxonomists for standard genome sequencing and annotation.</title>
        <authorList>
            <consortium name="The Broad Institute Genomics Platform"/>
            <consortium name="The Broad Institute Genome Sequencing Center for Infectious Disease"/>
            <person name="Wu L."/>
            <person name="Ma J."/>
        </authorList>
    </citation>
    <scope>NUCLEOTIDE SEQUENCE [LARGE SCALE GENOMIC DNA]</scope>
    <source>
        <strain evidence="9">JCM 4542</strain>
    </source>
</reference>
<organism evidence="8 9">
    <name type="scientific">Streptomyces luteosporeus</name>
    <dbReference type="NCBI Taxonomy" id="173856"/>
    <lineage>
        <taxon>Bacteria</taxon>
        <taxon>Bacillati</taxon>
        <taxon>Actinomycetota</taxon>
        <taxon>Actinomycetes</taxon>
        <taxon>Kitasatosporales</taxon>
        <taxon>Streptomycetaceae</taxon>
        <taxon>Streptomyces</taxon>
    </lineage>
</organism>
<proteinExistence type="predicted"/>
<keyword evidence="4 5" id="KW-0413">Isomerase</keyword>
<evidence type="ECO:0000259" key="7">
    <source>
        <dbReference type="PROSITE" id="PS50059"/>
    </source>
</evidence>
<dbReference type="InterPro" id="IPR044609">
    <property type="entry name" value="FKBP2/11"/>
</dbReference>
<feature type="compositionally biased region" description="Basic and acidic residues" evidence="6">
    <location>
        <begin position="206"/>
        <end position="215"/>
    </location>
</feature>
<comment type="catalytic activity">
    <reaction evidence="1 5">
        <text>[protein]-peptidylproline (omega=180) = [protein]-peptidylproline (omega=0)</text>
        <dbReference type="Rhea" id="RHEA:16237"/>
        <dbReference type="Rhea" id="RHEA-COMP:10747"/>
        <dbReference type="Rhea" id="RHEA-COMP:10748"/>
        <dbReference type="ChEBI" id="CHEBI:83833"/>
        <dbReference type="ChEBI" id="CHEBI:83834"/>
        <dbReference type="EC" id="5.2.1.8"/>
    </reaction>
</comment>
<dbReference type="PANTHER" id="PTHR45779">
    <property type="entry name" value="PEPTIDYLPROLYL ISOMERASE"/>
    <property type="match status" value="1"/>
</dbReference>
<comment type="caution">
    <text evidence="8">The sequence shown here is derived from an EMBL/GenBank/DDBJ whole genome shotgun (WGS) entry which is preliminary data.</text>
</comment>
<evidence type="ECO:0000256" key="1">
    <source>
        <dbReference type="ARBA" id="ARBA00000971"/>
    </source>
</evidence>
<evidence type="ECO:0000313" key="8">
    <source>
        <dbReference type="EMBL" id="GAA2712817.1"/>
    </source>
</evidence>
<feature type="region of interest" description="Disordered" evidence="6">
    <location>
        <begin position="109"/>
        <end position="135"/>
    </location>
</feature>
<evidence type="ECO:0000256" key="4">
    <source>
        <dbReference type="ARBA" id="ARBA00023235"/>
    </source>
</evidence>
<keyword evidence="3 5" id="KW-0697">Rotamase</keyword>
<evidence type="ECO:0000256" key="3">
    <source>
        <dbReference type="ARBA" id="ARBA00023110"/>
    </source>
</evidence>
<gene>
    <name evidence="8" type="ORF">GCM10010315_17210</name>
</gene>
<feature type="compositionally biased region" description="Low complexity" evidence="6">
    <location>
        <begin position="121"/>
        <end position="133"/>
    </location>
</feature>
<sequence length="348" mass="36571">MTAHCPTDPYQPELDFMNHTKNARRLAAALAVPVLLLTAAACGSEDKSSNAKVTVQGKFGEKPEISVPKDAKPSDKMVVTVLTEGSGTKAEKNSFVRLDFAGQTMKDNKPLGGTWATQEKSGASASASAAPGPRRQLVTQLGQPSQEMPAKVLEAVVGKKAGSRIEVEGTAKALIGDQLNPQSGVSPEDGLVWVIDVVGAQKVDTKSEAKGEQAKPEAGMPEVKAEPQKAATITIPSGEKPPTDLKEQVLIKGTGPEIKAGDGLIAQYTGVKWEDGKKFDSSWDHAGATAFQIGTGSVVQGWDKGLVGKHVGDRVELVIPPKFGYEGQPQSGLDKNTLVFVVDIVGKV</sequence>
<dbReference type="PANTHER" id="PTHR45779:SF7">
    <property type="entry name" value="PEPTIDYLPROLYL ISOMERASE"/>
    <property type="match status" value="1"/>
</dbReference>
<evidence type="ECO:0000256" key="5">
    <source>
        <dbReference type="PROSITE-ProRule" id="PRU00277"/>
    </source>
</evidence>
<dbReference type="EC" id="5.2.1.8" evidence="2 5"/>
<dbReference type="InterPro" id="IPR046357">
    <property type="entry name" value="PPIase_dom_sf"/>
</dbReference>
<dbReference type="Pfam" id="PF00254">
    <property type="entry name" value="FKBP_C"/>
    <property type="match status" value="1"/>
</dbReference>
<dbReference type="Proteomes" id="UP001500886">
    <property type="component" value="Unassembled WGS sequence"/>
</dbReference>
<dbReference type="SUPFAM" id="SSF54534">
    <property type="entry name" value="FKBP-like"/>
    <property type="match status" value="2"/>
</dbReference>
<dbReference type="PROSITE" id="PS50059">
    <property type="entry name" value="FKBP_PPIASE"/>
    <property type="match status" value="1"/>
</dbReference>
<name>A0ABP6G670_9ACTN</name>
<dbReference type="Gene3D" id="3.10.50.40">
    <property type="match status" value="2"/>
</dbReference>
<accession>A0ABP6G670</accession>
<dbReference type="InterPro" id="IPR001179">
    <property type="entry name" value="PPIase_FKBP_dom"/>
</dbReference>
<evidence type="ECO:0000313" key="9">
    <source>
        <dbReference type="Proteomes" id="UP001500886"/>
    </source>
</evidence>
<evidence type="ECO:0000256" key="2">
    <source>
        <dbReference type="ARBA" id="ARBA00013194"/>
    </source>
</evidence>
<feature type="region of interest" description="Disordered" evidence="6">
    <location>
        <begin position="206"/>
        <end position="228"/>
    </location>
</feature>